<comment type="caution">
    <text evidence="2">The sequence shown here is derived from an EMBL/GenBank/DDBJ whole genome shotgun (WGS) entry which is preliminary data.</text>
</comment>
<evidence type="ECO:0000313" key="3">
    <source>
        <dbReference type="Proteomes" id="UP001141327"/>
    </source>
</evidence>
<dbReference type="EMBL" id="JAPMOS010000005">
    <property type="protein sequence ID" value="KAJ4461848.1"/>
    <property type="molecule type" value="Genomic_DNA"/>
</dbReference>
<protein>
    <submittedName>
        <fullName evidence="2">Uncharacterized protein</fullName>
    </submittedName>
</protein>
<feature type="compositionally biased region" description="Basic and acidic residues" evidence="1">
    <location>
        <begin position="126"/>
        <end position="145"/>
    </location>
</feature>
<feature type="compositionally biased region" description="Low complexity" evidence="1">
    <location>
        <begin position="188"/>
        <end position="200"/>
    </location>
</feature>
<evidence type="ECO:0000256" key="1">
    <source>
        <dbReference type="SAM" id="MobiDB-lite"/>
    </source>
</evidence>
<keyword evidence="3" id="KW-1185">Reference proteome</keyword>
<reference evidence="2" key="1">
    <citation type="journal article" date="2022" name="bioRxiv">
        <title>Genomics of Preaxostyla Flagellates Illuminates Evolutionary Transitions and the Path Towards Mitochondrial Loss.</title>
        <authorList>
            <person name="Novak L.V.F."/>
            <person name="Treitli S.C."/>
            <person name="Pyrih J."/>
            <person name="Halakuc P."/>
            <person name="Pipaliya S.V."/>
            <person name="Vacek V."/>
            <person name="Brzon O."/>
            <person name="Soukal P."/>
            <person name="Eme L."/>
            <person name="Dacks J.B."/>
            <person name="Karnkowska A."/>
            <person name="Elias M."/>
            <person name="Hampl V."/>
        </authorList>
    </citation>
    <scope>NUCLEOTIDE SEQUENCE</scope>
    <source>
        <strain evidence="2">RCP-MX</strain>
    </source>
</reference>
<feature type="compositionally biased region" description="Low complexity" evidence="1">
    <location>
        <begin position="160"/>
        <end position="176"/>
    </location>
</feature>
<organism evidence="2 3">
    <name type="scientific">Paratrimastix pyriformis</name>
    <dbReference type="NCBI Taxonomy" id="342808"/>
    <lineage>
        <taxon>Eukaryota</taxon>
        <taxon>Metamonada</taxon>
        <taxon>Preaxostyla</taxon>
        <taxon>Paratrimastigidae</taxon>
        <taxon>Paratrimastix</taxon>
    </lineage>
</organism>
<accession>A0ABQ8URT3</accession>
<feature type="compositionally biased region" description="Polar residues" evidence="1">
    <location>
        <begin position="237"/>
        <end position="252"/>
    </location>
</feature>
<feature type="region of interest" description="Disordered" evidence="1">
    <location>
        <begin position="1"/>
        <end position="93"/>
    </location>
</feature>
<feature type="region of interest" description="Disordered" evidence="1">
    <location>
        <begin position="114"/>
        <end position="252"/>
    </location>
</feature>
<feature type="compositionally biased region" description="Polar residues" evidence="1">
    <location>
        <begin position="149"/>
        <end position="159"/>
    </location>
</feature>
<evidence type="ECO:0000313" key="2">
    <source>
        <dbReference type="EMBL" id="KAJ4461848.1"/>
    </source>
</evidence>
<feature type="compositionally biased region" description="Polar residues" evidence="1">
    <location>
        <begin position="1"/>
        <end position="16"/>
    </location>
</feature>
<name>A0ABQ8URT3_9EUKA</name>
<sequence length="252" mass="26793">MSSAIDTPQRVSNPTDTPMPAPAPKRARHHRLPKKEDTPAKTPLVPLPLTPFTDPVTPAKRRAPSKSKDPAPTKEKELETERLPPPPPPLSGKAKLKALINYFHKVDDYELEEVDEDEFQKQQEVATRDGPRDDDVRVVRAKLEVAPEESSQQTLSQRLSPTKKSPATPTATKTATVSPHRPSPATPAAPAAPEKAVVPASAPPPPVGGPAVESAPAVPVPPASAPATAPASGSTVRQQPPSQELPSYMTLS</sequence>
<feature type="compositionally biased region" description="Low complexity" evidence="1">
    <location>
        <begin position="225"/>
        <end position="236"/>
    </location>
</feature>
<proteinExistence type="predicted"/>
<feature type="compositionally biased region" description="Basic and acidic residues" evidence="1">
    <location>
        <begin position="66"/>
        <end position="82"/>
    </location>
</feature>
<dbReference type="Proteomes" id="UP001141327">
    <property type="component" value="Unassembled WGS sequence"/>
</dbReference>
<gene>
    <name evidence="2" type="ORF">PAPYR_1527</name>
</gene>